<dbReference type="OrthoDB" id="5912242at2759"/>
<evidence type="ECO:0000256" key="2">
    <source>
        <dbReference type="SAM" id="SignalP"/>
    </source>
</evidence>
<proteinExistence type="predicted"/>
<organism evidence="3 4">
    <name type="scientific">Folsomia candida</name>
    <name type="common">Springtail</name>
    <dbReference type="NCBI Taxonomy" id="158441"/>
    <lineage>
        <taxon>Eukaryota</taxon>
        <taxon>Metazoa</taxon>
        <taxon>Ecdysozoa</taxon>
        <taxon>Arthropoda</taxon>
        <taxon>Hexapoda</taxon>
        <taxon>Collembola</taxon>
        <taxon>Entomobryomorpha</taxon>
        <taxon>Isotomoidea</taxon>
        <taxon>Isotomidae</taxon>
        <taxon>Proisotominae</taxon>
        <taxon>Folsomia</taxon>
    </lineage>
</organism>
<feature type="region of interest" description="Disordered" evidence="1">
    <location>
        <begin position="38"/>
        <end position="67"/>
    </location>
</feature>
<dbReference type="AlphaFoldDB" id="A0A226D423"/>
<accession>A0A226D423</accession>
<comment type="caution">
    <text evidence="3">The sequence shown here is derived from an EMBL/GenBank/DDBJ whole genome shotgun (WGS) entry which is preliminary data.</text>
</comment>
<evidence type="ECO:0000313" key="4">
    <source>
        <dbReference type="Proteomes" id="UP000198287"/>
    </source>
</evidence>
<dbReference type="EMBL" id="LNIX01000036">
    <property type="protein sequence ID" value="OXA39933.1"/>
    <property type="molecule type" value="Genomic_DNA"/>
</dbReference>
<sequence length="258" mass="28140">MRPNLSSRINFNPIWFLLFWTICSHNFAFGQLTSTTTPGVTTTTPGGTTTPGVTTTTPRASTPGETTTPFPRPWDSCYSDNSTCPPNFYCSDDRCECRDAIYKRKDYDLRSCQTIVSGSCEYDEECVKNSFCNTITKTCTCSPGSLPTPLGECRFDVGVTCDLESIERECNIYEGLYCIEGRCACADSSLVYELGAGCRAQAGALCGKILLSWEGFSPTYGGTDRVIVERPVKCGGGLICQLDEGDFTQKGICVENTP</sequence>
<keyword evidence="4" id="KW-1185">Reference proteome</keyword>
<protein>
    <recommendedName>
        <fullName evidence="5">EB domain-containing protein</fullName>
    </recommendedName>
</protein>
<name>A0A226D423_FOLCA</name>
<gene>
    <name evidence="3" type="ORF">Fcan01_25372</name>
</gene>
<evidence type="ECO:0000256" key="1">
    <source>
        <dbReference type="SAM" id="MobiDB-lite"/>
    </source>
</evidence>
<reference evidence="3 4" key="1">
    <citation type="submission" date="2015-12" db="EMBL/GenBank/DDBJ databases">
        <title>The genome of Folsomia candida.</title>
        <authorList>
            <person name="Faddeeva A."/>
            <person name="Derks M.F."/>
            <person name="Anvar Y."/>
            <person name="Smit S."/>
            <person name="Van Straalen N."/>
            <person name="Roelofs D."/>
        </authorList>
    </citation>
    <scope>NUCLEOTIDE SEQUENCE [LARGE SCALE GENOMIC DNA]</scope>
    <source>
        <strain evidence="3 4">VU population</strain>
        <tissue evidence="3">Whole body</tissue>
    </source>
</reference>
<feature type="signal peptide" evidence="2">
    <location>
        <begin position="1"/>
        <end position="30"/>
    </location>
</feature>
<evidence type="ECO:0000313" key="3">
    <source>
        <dbReference type="EMBL" id="OXA39933.1"/>
    </source>
</evidence>
<dbReference type="Proteomes" id="UP000198287">
    <property type="component" value="Unassembled WGS sequence"/>
</dbReference>
<evidence type="ECO:0008006" key="5">
    <source>
        <dbReference type="Google" id="ProtNLM"/>
    </source>
</evidence>
<feature type="chain" id="PRO_5012330217" description="EB domain-containing protein" evidence="2">
    <location>
        <begin position="31"/>
        <end position="258"/>
    </location>
</feature>
<keyword evidence="2" id="KW-0732">Signal</keyword>